<reference evidence="2 3" key="1">
    <citation type="submission" date="2019-02" db="EMBL/GenBank/DDBJ databases">
        <title>Deep-cultivation of Planctomycetes and their phenomic and genomic characterization uncovers novel biology.</title>
        <authorList>
            <person name="Wiegand S."/>
            <person name="Jogler M."/>
            <person name="Boedeker C."/>
            <person name="Pinto D."/>
            <person name="Vollmers J."/>
            <person name="Rivas-Marin E."/>
            <person name="Kohn T."/>
            <person name="Peeters S.H."/>
            <person name="Heuer A."/>
            <person name="Rast P."/>
            <person name="Oberbeckmann S."/>
            <person name="Bunk B."/>
            <person name="Jeske O."/>
            <person name="Meyerdierks A."/>
            <person name="Storesund J.E."/>
            <person name="Kallscheuer N."/>
            <person name="Luecker S."/>
            <person name="Lage O.M."/>
            <person name="Pohl T."/>
            <person name="Merkel B.J."/>
            <person name="Hornburger P."/>
            <person name="Mueller R.-W."/>
            <person name="Bruemmer F."/>
            <person name="Labrenz M."/>
            <person name="Spormann A.M."/>
            <person name="Op Den Camp H."/>
            <person name="Overmann J."/>
            <person name="Amann R."/>
            <person name="Jetten M.S.M."/>
            <person name="Mascher T."/>
            <person name="Medema M.H."/>
            <person name="Devos D.P."/>
            <person name="Kaster A.-K."/>
            <person name="Ovreas L."/>
            <person name="Rohde M."/>
            <person name="Galperin M.Y."/>
            <person name="Jogler C."/>
        </authorList>
    </citation>
    <scope>NUCLEOTIDE SEQUENCE [LARGE SCALE GENOMIC DNA]</scope>
    <source>
        <strain evidence="2 3">Pla100</strain>
    </source>
</reference>
<sequence>MSVKQSQGRPWSAIGEGVCVLDTVWASPADEAGITHGDYILSVNGDSVSTPKQLVSSLKKVKGGDKVDVTLWRRGNTIQREVTLATRAERPPASHQAWLGVMSVIFGRSLKASKRWGRARKFN</sequence>
<dbReference type="Gene3D" id="2.30.42.10">
    <property type="match status" value="1"/>
</dbReference>
<name>A0A5C6ABE2_9BACT</name>
<dbReference type="GO" id="GO:0008233">
    <property type="term" value="F:peptidase activity"/>
    <property type="evidence" value="ECO:0007669"/>
    <property type="project" value="UniProtKB-KW"/>
</dbReference>
<dbReference type="InterPro" id="IPR001478">
    <property type="entry name" value="PDZ"/>
</dbReference>
<dbReference type="EMBL" id="SJPM01000005">
    <property type="protein sequence ID" value="TWT96371.1"/>
    <property type="molecule type" value="Genomic_DNA"/>
</dbReference>
<accession>A0A5C6ABE2</accession>
<dbReference type="InterPro" id="IPR036034">
    <property type="entry name" value="PDZ_sf"/>
</dbReference>
<dbReference type="AlphaFoldDB" id="A0A5C6ABE2"/>
<dbReference type="GO" id="GO:0006508">
    <property type="term" value="P:proteolysis"/>
    <property type="evidence" value="ECO:0007669"/>
    <property type="project" value="UniProtKB-KW"/>
</dbReference>
<feature type="domain" description="PDZ" evidence="1">
    <location>
        <begin position="1"/>
        <end position="60"/>
    </location>
</feature>
<keyword evidence="3" id="KW-1185">Reference proteome</keyword>
<protein>
    <submittedName>
        <fullName evidence="2">Putative periplasmic serine endoprotease DegP-like</fullName>
        <ecNumber evidence="2">3.4.21.107</ecNumber>
    </submittedName>
</protein>
<dbReference type="SUPFAM" id="SSF50156">
    <property type="entry name" value="PDZ domain-like"/>
    <property type="match status" value="1"/>
</dbReference>
<dbReference type="Pfam" id="PF13180">
    <property type="entry name" value="PDZ_2"/>
    <property type="match status" value="1"/>
</dbReference>
<proteinExistence type="predicted"/>
<dbReference type="EC" id="3.4.21.107" evidence="2"/>
<keyword evidence="2" id="KW-0645">Protease</keyword>
<evidence type="ECO:0000313" key="3">
    <source>
        <dbReference type="Proteomes" id="UP000316213"/>
    </source>
</evidence>
<gene>
    <name evidence="2" type="primary">degP1</name>
    <name evidence="2" type="ORF">Pla100_28490</name>
</gene>
<comment type="caution">
    <text evidence="2">The sequence shown here is derived from an EMBL/GenBank/DDBJ whole genome shotgun (WGS) entry which is preliminary data.</text>
</comment>
<dbReference type="Proteomes" id="UP000316213">
    <property type="component" value="Unassembled WGS sequence"/>
</dbReference>
<dbReference type="SMART" id="SM00228">
    <property type="entry name" value="PDZ"/>
    <property type="match status" value="1"/>
</dbReference>
<keyword evidence="2" id="KW-0378">Hydrolase</keyword>
<organism evidence="2 3">
    <name type="scientific">Neorhodopirellula pilleata</name>
    <dbReference type="NCBI Taxonomy" id="2714738"/>
    <lineage>
        <taxon>Bacteria</taxon>
        <taxon>Pseudomonadati</taxon>
        <taxon>Planctomycetota</taxon>
        <taxon>Planctomycetia</taxon>
        <taxon>Pirellulales</taxon>
        <taxon>Pirellulaceae</taxon>
        <taxon>Neorhodopirellula</taxon>
    </lineage>
</organism>
<evidence type="ECO:0000259" key="1">
    <source>
        <dbReference type="PROSITE" id="PS50106"/>
    </source>
</evidence>
<evidence type="ECO:0000313" key="2">
    <source>
        <dbReference type="EMBL" id="TWT96371.1"/>
    </source>
</evidence>
<dbReference type="PROSITE" id="PS50106">
    <property type="entry name" value="PDZ"/>
    <property type="match status" value="1"/>
</dbReference>